<protein>
    <submittedName>
        <fullName evidence="2">Uncharacterized protein</fullName>
    </submittedName>
</protein>
<reference evidence="2 3" key="1">
    <citation type="journal article" date="2016" name="Nat. Commun.">
        <title>Extremotolerant tardigrade genome and improved radiotolerance of human cultured cells by tardigrade-unique protein.</title>
        <authorList>
            <person name="Hashimoto T."/>
            <person name="Horikawa D.D."/>
            <person name="Saito Y."/>
            <person name="Kuwahara H."/>
            <person name="Kozuka-Hata H."/>
            <person name="Shin-I T."/>
            <person name="Minakuchi Y."/>
            <person name="Ohishi K."/>
            <person name="Motoyama A."/>
            <person name="Aizu T."/>
            <person name="Enomoto A."/>
            <person name="Kondo K."/>
            <person name="Tanaka S."/>
            <person name="Hara Y."/>
            <person name="Koshikawa S."/>
            <person name="Sagara H."/>
            <person name="Miura T."/>
            <person name="Yokobori S."/>
            <person name="Miyagawa K."/>
            <person name="Suzuki Y."/>
            <person name="Kubo T."/>
            <person name="Oyama M."/>
            <person name="Kohara Y."/>
            <person name="Fujiyama A."/>
            <person name="Arakawa K."/>
            <person name="Katayama T."/>
            <person name="Toyoda A."/>
            <person name="Kunieda T."/>
        </authorList>
    </citation>
    <scope>NUCLEOTIDE SEQUENCE [LARGE SCALE GENOMIC DNA]</scope>
    <source>
        <strain evidence="2 3">YOKOZUNA-1</strain>
    </source>
</reference>
<dbReference type="PANTHER" id="PTHR33324:SF2">
    <property type="entry name" value="MYB_SANT-LIKE DNA-BINDING DOMAIN-CONTAINING PROTEIN"/>
    <property type="match status" value="1"/>
</dbReference>
<keyword evidence="3" id="KW-1185">Reference proteome</keyword>
<evidence type="ECO:0000256" key="1">
    <source>
        <dbReference type="SAM" id="MobiDB-lite"/>
    </source>
</evidence>
<accession>A0A1D1VP86</accession>
<comment type="caution">
    <text evidence="2">The sequence shown here is derived from an EMBL/GenBank/DDBJ whole genome shotgun (WGS) entry which is preliminary data.</text>
</comment>
<evidence type="ECO:0000313" key="3">
    <source>
        <dbReference type="Proteomes" id="UP000186922"/>
    </source>
</evidence>
<name>A0A1D1VP86_RAMVA</name>
<dbReference type="AlphaFoldDB" id="A0A1D1VP86"/>
<gene>
    <name evidence="2" type="primary">RvY_13185</name>
    <name evidence="2" type="synonym">RvY_13185.1</name>
    <name evidence="2" type="ORF">RvY_13185-1</name>
</gene>
<dbReference type="PANTHER" id="PTHR33324">
    <property type="entry name" value="EXPRESSED PROTEIN"/>
    <property type="match status" value="1"/>
</dbReference>
<feature type="region of interest" description="Disordered" evidence="1">
    <location>
        <begin position="201"/>
        <end position="224"/>
    </location>
</feature>
<dbReference type="EMBL" id="BDGG01000008">
    <property type="protein sequence ID" value="GAV02646.1"/>
    <property type="molecule type" value="Genomic_DNA"/>
</dbReference>
<proteinExistence type="predicted"/>
<organism evidence="2 3">
    <name type="scientific">Ramazzottius varieornatus</name>
    <name type="common">Water bear</name>
    <name type="synonym">Tardigrade</name>
    <dbReference type="NCBI Taxonomy" id="947166"/>
    <lineage>
        <taxon>Eukaryota</taxon>
        <taxon>Metazoa</taxon>
        <taxon>Ecdysozoa</taxon>
        <taxon>Tardigrada</taxon>
        <taxon>Eutardigrada</taxon>
        <taxon>Parachela</taxon>
        <taxon>Hypsibioidea</taxon>
        <taxon>Ramazzottiidae</taxon>
        <taxon>Ramazzottius</taxon>
    </lineage>
</organism>
<evidence type="ECO:0000313" key="2">
    <source>
        <dbReference type="EMBL" id="GAV02646.1"/>
    </source>
</evidence>
<feature type="region of interest" description="Disordered" evidence="1">
    <location>
        <begin position="145"/>
        <end position="169"/>
    </location>
</feature>
<sequence>MEVHIQRQRLWKEEYFGEDEITAYLRARGFERSLAQVTSKLKSLETSYRKAHDELVSQTGTGIDDLDERAKIDTVRKKLLTKCYLWDRLHPLNCDRPSMVPPAVMDNTDPIDENEDENGLPMEEDVETVNEDFGLDEVADDVMHHESTPEVEQPTQASTPGPSKGIIKKGKAKPLSLPEVIQQQTRERLAFEKDKLARQERKEYLDREEREKDRQGEQAKMRQIERNSLLEIESMKLRIELKKLETSLDQAPV</sequence>
<dbReference type="Proteomes" id="UP000186922">
    <property type="component" value="Unassembled WGS sequence"/>
</dbReference>